<reference evidence="1" key="1">
    <citation type="submission" date="2021-03" db="EMBL/GenBank/DDBJ databases">
        <authorList>
            <consortium name="DOE Joint Genome Institute"/>
            <person name="Ahrendt S."/>
            <person name="Looney B.P."/>
            <person name="Miyauchi S."/>
            <person name="Morin E."/>
            <person name="Drula E."/>
            <person name="Courty P.E."/>
            <person name="Chicoki N."/>
            <person name="Fauchery L."/>
            <person name="Kohler A."/>
            <person name="Kuo A."/>
            <person name="Labutti K."/>
            <person name="Pangilinan J."/>
            <person name="Lipzen A."/>
            <person name="Riley R."/>
            <person name="Andreopoulos W."/>
            <person name="He G."/>
            <person name="Johnson J."/>
            <person name="Barry K.W."/>
            <person name="Grigoriev I.V."/>
            <person name="Nagy L."/>
            <person name="Hibbett D."/>
            <person name="Henrissat B."/>
            <person name="Matheny P.B."/>
            <person name="Labbe J."/>
            <person name="Martin F."/>
        </authorList>
    </citation>
    <scope>NUCLEOTIDE SEQUENCE</scope>
    <source>
        <strain evidence="1">HHB10654</strain>
    </source>
</reference>
<organism evidence="1 2">
    <name type="scientific">Artomyces pyxidatus</name>
    <dbReference type="NCBI Taxonomy" id="48021"/>
    <lineage>
        <taxon>Eukaryota</taxon>
        <taxon>Fungi</taxon>
        <taxon>Dikarya</taxon>
        <taxon>Basidiomycota</taxon>
        <taxon>Agaricomycotina</taxon>
        <taxon>Agaricomycetes</taxon>
        <taxon>Russulales</taxon>
        <taxon>Auriscalpiaceae</taxon>
        <taxon>Artomyces</taxon>
    </lineage>
</organism>
<dbReference type="EMBL" id="MU277197">
    <property type="protein sequence ID" value="KAI0064961.1"/>
    <property type="molecule type" value="Genomic_DNA"/>
</dbReference>
<keyword evidence="2" id="KW-1185">Reference proteome</keyword>
<reference evidence="1" key="2">
    <citation type="journal article" date="2022" name="New Phytol.">
        <title>Evolutionary transition to the ectomycorrhizal habit in the genomes of a hyperdiverse lineage of mushroom-forming fungi.</title>
        <authorList>
            <person name="Looney B."/>
            <person name="Miyauchi S."/>
            <person name="Morin E."/>
            <person name="Drula E."/>
            <person name="Courty P.E."/>
            <person name="Kohler A."/>
            <person name="Kuo A."/>
            <person name="LaButti K."/>
            <person name="Pangilinan J."/>
            <person name="Lipzen A."/>
            <person name="Riley R."/>
            <person name="Andreopoulos W."/>
            <person name="He G."/>
            <person name="Johnson J."/>
            <person name="Nolan M."/>
            <person name="Tritt A."/>
            <person name="Barry K.W."/>
            <person name="Grigoriev I.V."/>
            <person name="Nagy L.G."/>
            <person name="Hibbett D."/>
            <person name="Henrissat B."/>
            <person name="Matheny P.B."/>
            <person name="Labbe J."/>
            <person name="Martin F.M."/>
        </authorList>
    </citation>
    <scope>NUCLEOTIDE SEQUENCE</scope>
    <source>
        <strain evidence="1">HHB10654</strain>
    </source>
</reference>
<accession>A0ACB8T9X5</accession>
<gene>
    <name evidence="1" type="ORF">BV25DRAFT_1799491</name>
</gene>
<sequence>MNISSQGVTGAASNKLAMSRALGAAFLTHQVEQLEKSVSADQRSHNWRDRKSAAPRPNDRGGANGRAGFSPGEKRGLVPVGGIKVSTKKRDGERDHTLAETKGIRIRKREDDRREQRQEKGKDADIIVLDASVLVNALGQVKKWCRDGREEILIVPLEALNTLDLLKKGSSQLAQRARAASRVLEAQVGSNPRVRVQQDSAFVLWDSIPWHDLSPEEGGAGQHPLSSPEWVRRTICCAQWEMNHAVSEVAAIDNSEKPKPPAQRVVLATLSQAAQSDMAKAAGPVSESPVPLPAPHANKHEPRATGALVSYWATRAKLDVLQVNPTSSTELGGRSSEEEERDRRKRVPVDHGLPRGRKNSNTRAVGYGSDRDKGGGIGGGGLVERPPAVKAMMEIVAQPSKVVRVLARGEKLDP</sequence>
<proteinExistence type="predicted"/>
<protein>
    <submittedName>
        <fullName evidence="1">Uncharacterized protein</fullName>
    </submittedName>
</protein>
<dbReference type="Proteomes" id="UP000814140">
    <property type="component" value="Unassembled WGS sequence"/>
</dbReference>
<name>A0ACB8T9X5_9AGAM</name>
<comment type="caution">
    <text evidence="1">The sequence shown here is derived from an EMBL/GenBank/DDBJ whole genome shotgun (WGS) entry which is preliminary data.</text>
</comment>
<evidence type="ECO:0000313" key="2">
    <source>
        <dbReference type="Proteomes" id="UP000814140"/>
    </source>
</evidence>
<evidence type="ECO:0000313" key="1">
    <source>
        <dbReference type="EMBL" id="KAI0064961.1"/>
    </source>
</evidence>